<protein>
    <submittedName>
        <fullName evidence="1">Uncharacterized protein</fullName>
    </submittedName>
</protein>
<dbReference type="Proteomes" id="UP000827721">
    <property type="component" value="Unassembled WGS sequence"/>
</dbReference>
<dbReference type="PANTHER" id="PTHR47882:SF1">
    <property type="entry name" value="BIOGENESIS OF LYSOSOME-RELATED ORGANELLES COMPLEX 1 SUBUNIT 2"/>
    <property type="match status" value="1"/>
</dbReference>
<organism evidence="1 2">
    <name type="scientific">Xanthoceras sorbifolium</name>
    <dbReference type="NCBI Taxonomy" id="99658"/>
    <lineage>
        <taxon>Eukaryota</taxon>
        <taxon>Viridiplantae</taxon>
        <taxon>Streptophyta</taxon>
        <taxon>Embryophyta</taxon>
        <taxon>Tracheophyta</taxon>
        <taxon>Spermatophyta</taxon>
        <taxon>Magnoliopsida</taxon>
        <taxon>eudicotyledons</taxon>
        <taxon>Gunneridae</taxon>
        <taxon>Pentapetalae</taxon>
        <taxon>rosids</taxon>
        <taxon>malvids</taxon>
        <taxon>Sapindales</taxon>
        <taxon>Sapindaceae</taxon>
        <taxon>Xanthoceroideae</taxon>
        <taxon>Xanthoceras</taxon>
    </lineage>
</organism>
<name>A0ABQ8HD00_9ROSI</name>
<accession>A0ABQ8HD00</accession>
<dbReference type="PANTHER" id="PTHR47882">
    <property type="entry name" value="BIOGENESIS OF LYSOSOME-RELATED ORGANELLES COMPLEX 1 SUBUNIT 2"/>
    <property type="match status" value="1"/>
</dbReference>
<reference evidence="1 2" key="1">
    <citation type="submission" date="2021-02" db="EMBL/GenBank/DDBJ databases">
        <title>Plant Genome Project.</title>
        <authorList>
            <person name="Zhang R.-G."/>
        </authorList>
    </citation>
    <scope>NUCLEOTIDE SEQUENCE [LARGE SCALE GENOMIC DNA]</scope>
    <source>
        <tissue evidence="1">Leaves</tissue>
    </source>
</reference>
<evidence type="ECO:0000313" key="1">
    <source>
        <dbReference type="EMBL" id="KAH7554377.1"/>
    </source>
</evidence>
<comment type="caution">
    <text evidence="1">The sequence shown here is derived from an EMBL/GenBank/DDBJ whole genome shotgun (WGS) entry which is preliminary data.</text>
</comment>
<dbReference type="EMBL" id="JAFEMO010000012">
    <property type="protein sequence ID" value="KAH7554377.1"/>
    <property type="molecule type" value="Genomic_DNA"/>
</dbReference>
<evidence type="ECO:0000313" key="2">
    <source>
        <dbReference type="Proteomes" id="UP000827721"/>
    </source>
</evidence>
<keyword evidence="2" id="KW-1185">Reference proteome</keyword>
<sequence>MAKEKRRDELAESLNNLLRSMSSMGMNNSLELLEKMNMKVDEQYKGLRDLSSVLRVFVDQLKSKSSGHMAKEEGQVELAESLNGALLPRRPCLSSSLPVAVLSGRRPCRSPREPAGSCLLPRLSPLAPATFFLAGRRAAYLRSSSSPVAAAPLI</sequence>
<gene>
    <name evidence="1" type="ORF">JRO89_XS12G0184500</name>
</gene>
<proteinExistence type="predicted"/>